<dbReference type="PANTHER" id="PTHR30168">
    <property type="entry name" value="PUTATIVE MEMBRANE PROTEIN YPFJ"/>
    <property type="match status" value="1"/>
</dbReference>
<evidence type="ECO:0000256" key="5">
    <source>
        <dbReference type="SAM" id="MobiDB-lite"/>
    </source>
</evidence>
<dbReference type="InterPro" id="IPR007343">
    <property type="entry name" value="Uncharacterised_pept_Zn_put"/>
</dbReference>
<dbReference type="EMBL" id="UXAW01000075">
    <property type="protein sequence ID" value="VDC30203.1"/>
    <property type="molecule type" value="Genomic_DNA"/>
</dbReference>
<dbReference type="GO" id="GO:0016020">
    <property type="term" value="C:membrane"/>
    <property type="evidence" value="ECO:0007669"/>
    <property type="project" value="UniProtKB-SubCell"/>
</dbReference>
<organism evidence="7 8">
    <name type="scientific">Pseudogemmobacter humi</name>
    <dbReference type="NCBI Taxonomy" id="2483812"/>
    <lineage>
        <taxon>Bacteria</taxon>
        <taxon>Pseudomonadati</taxon>
        <taxon>Pseudomonadota</taxon>
        <taxon>Alphaproteobacteria</taxon>
        <taxon>Rhodobacterales</taxon>
        <taxon>Paracoccaceae</taxon>
        <taxon>Pseudogemmobacter</taxon>
    </lineage>
</organism>
<evidence type="ECO:0000313" key="8">
    <source>
        <dbReference type="Proteomes" id="UP000277498"/>
    </source>
</evidence>
<dbReference type="OrthoDB" id="9774900at2"/>
<keyword evidence="8" id="KW-1185">Reference proteome</keyword>
<evidence type="ECO:0000313" key="7">
    <source>
        <dbReference type="EMBL" id="VDC30203.1"/>
    </source>
</evidence>
<feature type="region of interest" description="Disordered" evidence="5">
    <location>
        <begin position="1"/>
        <end position="24"/>
    </location>
</feature>
<accession>A0A3P5X747</accession>
<dbReference type="Pfam" id="PF04228">
    <property type="entry name" value="Zn_peptidase"/>
    <property type="match status" value="1"/>
</dbReference>
<evidence type="ECO:0000256" key="4">
    <source>
        <dbReference type="ARBA" id="ARBA00023136"/>
    </source>
</evidence>
<gene>
    <name evidence="7" type="ORF">XINFAN_02478</name>
</gene>
<dbReference type="AlphaFoldDB" id="A0A3P5X747"/>
<feature type="transmembrane region" description="Helical" evidence="6">
    <location>
        <begin position="21"/>
        <end position="45"/>
    </location>
</feature>
<evidence type="ECO:0000256" key="2">
    <source>
        <dbReference type="ARBA" id="ARBA00022692"/>
    </source>
</evidence>
<proteinExistence type="predicted"/>
<evidence type="ECO:0000256" key="1">
    <source>
        <dbReference type="ARBA" id="ARBA00004167"/>
    </source>
</evidence>
<reference evidence="7 8" key="1">
    <citation type="submission" date="2018-11" db="EMBL/GenBank/DDBJ databases">
        <authorList>
            <person name="Criscuolo A."/>
        </authorList>
    </citation>
    <scope>NUCLEOTIDE SEQUENCE [LARGE SCALE GENOMIC DNA]</scope>
    <source>
        <strain evidence="7">ACIP111625</strain>
    </source>
</reference>
<sequence>MQWKGRRGSRNIEDRRRAGGGMRAGGAAGVGGIGLVAVFVIALLLGVDPAQLLNQIEPGAGSSGAPVGITAEDEAAGEFVSVVLADTEEIWTRLFADQLNRRYTPATLVLFKDGTQSPCGGASGATGPFYCPADRKVYLDTGFFVTMEHQLGAKGDFAAAYVVAHEIGHHVQNELGILSKANSVRQQVSEVESNRISVMIELQADCLSGIWAREAAQSLGVVERGDFEEALNAARRIGDDTLQRNAGRRPMPHTFTHGTSEQRERWFETGLRSGKIAACDTFSADAL</sequence>
<dbReference type="RefSeq" id="WP_124087223.1">
    <property type="nucleotide sequence ID" value="NZ_UXAW01000075.1"/>
</dbReference>
<evidence type="ECO:0000256" key="3">
    <source>
        <dbReference type="ARBA" id="ARBA00022989"/>
    </source>
</evidence>
<comment type="subcellular location">
    <subcellularLocation>
        <location evidence="1">Membrane</location>
        <topology evidence="1">Single-pass membrane protein</topology>
    </subcellularLocation>
</comment>
<protein>
    <submittedName>
        <fullName evidence="7">Neutral zinc metallopeptidase</fullName>
    </submittedName>
</protein>
<keyword evidence="3 6" id="KW-1133">Transmembrane helix</keyword>
<keyword evidence="4 6" id="KW-0472">Membrane</keyword>
<name>A0A3P5X747_9RHOB</name>
<evidence type="ECO:0000256" key="6">
    <source>
        <dbReference type="SAM" id="Phobius"/>
    </source>
</evidence>
<dbReference type="PANTHER" id="PTHR30168:SF0">
    <property type="entry name" value="INNER MEMBRANE PROTEIN"/>
    <property type="match status" value="1"/>
</dbReference>
<dbReference type="Proteomes" id="UP000277498">
    <property type="component" value="Unassembled WGS sequence"/>
</dbReference>
<keyword evidence="2 6" id="KW-0812">Transmembrane</keyword>